<feature type="transmembrane region" description="Helical" evidence="1">
    <location>
        <begin position="63"/>
        <end position="80"/>
    </location>
</feature>
<gene>
    <name evidence="2" type="ORF">BRADI_5g08515v3</name>
</gene>
<dbReference type="EnsemblPlants" id="PNT60945">
    <property type="protein sequence ID" value="PNT60945"/>
    <property type="gene ID" value="BRADI_5g08515v3"/>
</dbReference>
<sequence>MDFRLSRTSIRIARRSPAGIRIFCARALLNIESSAITVCFIFMASRDDPFLRKHDLSRGRECTILDIWVLSFLKISWFIINNPTPTLQNMISSIIIRRRAMNTDSRNIRIKSAKIDARFRGREVLKSASPACQS</sequence>
<keyword evidence="1" id="KW-0472">Membrane</keyword>
<keyword evidence="4" id="KW-1185">Reference proteome</keyword>
<reference evidence="3" key="3">
    <citation type="submission" date="2018-08" db="UniProtKB">
        <authorList>
            <consortium name="EnsemblPlants"/>
        </authorList>
    </citation>
    <scope>IDENTIFICATION</scope>
    <source>
        <strain evidence="3">cv. Bd21</strain>
    </source>
</reference>
<evidence type="ECO:0000256" key="1">
    <source>
        <dbReference type="SAM" id="Phobius"/>
    </source>
</evidence>
<protein>
    <submittedName>
        <fullName evidence="2 3">Uncharacterized protein</fullName>
    </submittedName>
</protein>
<evidence type="ECO:0000313" key="4">
    <source>
        <dbReference type="Proteomes" id="UP000008810"/>
    </source>
</evidence>
<dbReference type="Proteomes" id="UP000008810">
    <property type="component" value="Chromosome 5"/>
</dbReference>
<dbReference type="EMBL" id="CM000884">
    <property type="protein sequence ID" value="PNT60945.1"/>
    <property type="molecule type" value="Genomic_DNA"/>
</dbReference>
<dbReference type="InParanoid" id="A0A2K2CFY9"/>
<keyword evidence="1" id="KW-1133">Transmembrane helix</keyword>
<accession>A0A2K2CFY9</accession>
<proteinExistence type="predicted"/>
<organism evidence="2">
    <name type="scientific">Brachypodium distachyon</name>
    <name type="common">Purple false brome</name>
    <name type="synonym">Trachynia distachya</name>
    <dbReference type="NCBI Taxonomy" id="15368"/>
    <lineage>
        <taxon>Eukaryota</taxon>
        <taxon>Viridiplantae</taxon>
        <taxon>Streptophyta</taxon>
        <taxon>Embryophyta</taxon>
        <taxon>Tracheophyta</taxon>
        <taxon>Spermatophyta</taxon>
        <taxon>Magnoliopsida</taxon>
        <taxon>Liliopsida</taxon>
        <taxon>Poales</taxon>
        <taxon>Poaceae</taxon>
        <taxon>BOP clade</taxon>
        <taxon>Pooideae</taxon>
        <taxon>Stipodae</taxon>
        <taxon>Brachypodieae</taxon>
        <taxon>Brachypodium</taxon>
    </lineage>
</organism>
<dbReference type="Gramene" id="PNT60945">
    <property type="protein sequence ID" value="PNT60945"/>
    <property type="gene ID" value="BRADI_5g08515v3"/>
</dbReference>
<evidence type="ECO:0000313" key="2">
    <source>
        <dbReference type="EMBL" id="PNT60945.1"/>
    </source>
</evidence>
<name>A0A2K2CFY9_BRADI</name>
<dbReference type="AlphaFoldDB" id="A0A2K2CFY9"/>
<evidence type="ECO:0000313" key="3">
    <source>
        <dbReference type="EnsemblPlants" id="PNT60945"/>
    </source>
</evidence>
<reference evidence="2" key="2">
    <citation type="submission" date="2017-06" db="EMBL/GenBank/DDBJ databases">
        <title>WGS assembly of Brachypodium distachyon.</title>
        <authorList>
            <consortium name="The International Brachypodium Initiative"/>
            <person name="Lucas S."/>
            <person name="Harmon-Smith M."/>
            <person name="Lail K."/>
            <person name="Tice H."/>
            <person name="Grimwood J."/>
            <person name="Bruce D."/>
            <person name="Barry K."/>
            <person name="Shu S."/>
            <person name="Lindquist E."/>
            <person name="Wang M."/>
            <person name="Pitluck S."/>
            <person name="Vogel J.P."/>
            <person name="Garvin D.F."/>
            <person name="Mockler T.C."/>
            <person name="Schmutz J."/>
            <person name="Rokhsar D."/>
            <person name="Bevan M.W."/>
        </authorList>
    </citation>
    <scope>NUCLEOTIDE SEQUENCE</scope>
    <source>
        <strain evidence="2">Bd21</strain>
    </source>
</reference>
<keyword evidence="1" id="KW-0812">Transmembrane</keyword>
<feature type="transmembrane region" description="Helical" evidence="1">
    <location>
        <begin position="20"/>
        <end position="43"/>
    </location>
</feature>
<reference evidence="2 3" key="1">
    <citation type="journal article" date="2010" name="Nature">
        <title>Genome sequencing and analysis of the model grass Brachypodium distachyon.</title>
        <authorList>
            <consortium name="International Brachypodium Initiative"/>
        </authorList>
    </citation>
    <scope>NUCLEOTIDE SEQUENCE [LARGE SCALE GENOMIC DNA]</scope>
    <source>
        <strain evidence="2 3">Bd21</strain>
    </source>
</reference>